<dbReference type="Gene3D" id="3.90.1150.10">
    <property type="entry name" value="Aspartate Aminotransferase, domain 1"/>
    <property type="match status" value="1"/>
</dbReference>
<dbReference type="Gene3D" id="3.40.640.10">
    <property type="entry name" value="Type I PLP-dependent aspartate aminotransferase-like (Major domain)"/>
    <property type="match status" value="1"/>
</dbReference>
<dbReference type="RefSeq" id="WP_110376891.1">
    <property type="nucleotide sequence ID" value="NZ_JAHBRY010000003.1"/>
</dbReference>
<keyword evidence="6" id="KW-0456">Lyase</keyword>
<keyword evidence="7" id="KW-1185">Reference proteome</keyword>
<dbReference type="Proteomes" id="UP000248021">
    <property type="component" value="Unassembled WGS sequence"/>
</dbReference>
<evidence type="ECO:0000256" key="1">
    <source>
        <dbReference type="ARBA" id="ARBA00001933"/>
    </source>
</evidence>
<evidence type="ECO:0000256" key="4">
    <source>
        <dbReference type="RuleBase" id="RU004504"/>
    </source>
</evidence>
<dbReference type="InterPro" id="IPR020578">
    <property type="entry name" value="Aminotrans_V_PyrdxlP_BS"/>
</dbReference>
<comment type="similarity">
    <text evidence="3">Belongs to the class-V pyridoxal-phosphate-dependent aminotransferase family.</text>
</comment>
<protein>
    <submittedName>
        <fullName evidence="6">Selenocysteine lyase/cysteine desulfurase</fullName>
    </submittedName>
</protein>
<dbReference type="InterPro" id="IPR015422">
    <property type="entry name" value="PyrdxlP-dep_Trfase_small"/>
</dbReference>
<dbReference type="SUPFAM" id="SSF53383">
    <property type="entry name" value="PLP-dependent transferases"/>
    <property type="match status" value="1"/>
</dbReference>
<dbReference type="InterPro" id="IPR015424">
    <property type="entry name" value="PyrdxlP-dep_Trfase"/>
</dbReference>
<organism evidence="6 7">
    <name type="scientific">Chelatococcus asaccharovorans</name>
    <dbReference type="NCBI Taxonomy" id="28210"/>
    <lineage>
        <taxon>Bacteria</taxon>
        <taxon>Pseudomonadati</taxon>
        <taxon>Pseudomonadota</taxon>
        <taxon>Alphaproteobacteria</taxon>
        <taxon>Hyphomicrobiales</taxon>
        <taxon>Chelatococcaceae</taxon>
        <taxon>Chelatococcus</taxon>
    </lineage>
</organism>
<feature type="domain" description="Aminotransferase class V" evidence="5">
    <location>
        <begin position="66"/>
        <end position="359"/>
    </location>
</feature>
<evidence type="ECO:0000259" key="5">
    <source>
        <dbReference type="Pfam" id="PF00266"/>
    </source>
</evidence>
<dbReference type="PROSITE" id="PS00595">
    <property type="entry name" value="AA_TRANSFER_CLASS_5"/>
    <property type="match status" value="1"/>
</dbReference>
<dbReference type="GO" id="GO:0016829">
    <property type="term" value="F:lyase activity"/>
    <property type="evidence" value="ECO:0007669"/>
    <property type="project" value="UniProtKB-KW"/>
</dbReference>
<name>A0A2V3U1K7_9HYPH</name>
<comment type="caution">
    <text evidence="6">The sequence shown here is derived from an EMBL/GenBank/DDBJ whole genome shotgun (WGS) entry which is preliminary data.</text>
</comment>
<evidence type="ECO:0000313" key="7">
    <source>
        <dbReference type="Proteomes" id="UP000248021"/>
    </source>
</evidence>
<evidence type="ECO:0000256" key="3">
    <source>
        <dbReference type="RuleBase" id="RU004075"/>
    </source>
</evidence>
<dbReference type="PANTHER" id="PTHR43586">
    <property type="entry name" value="CYSTEINE DESULFURASE"/>
    <property type="match status" value="1"/>
</dbReference>
<gene>
    <name evidence="6" type="ORF">C7450_110242</name>
</gene>
<sequence length="388" mass="42265">MPLVDAPLDAVRSRPLEVYRALYPVTRKKIWLNHASMGTLSDPVAEALRSYIDDHANGNISIPSDIELVAKAREAAAAFINADVEEIAFTKNVADALNIVAQGLAWRPGDRIVIADQEFPANVFPWTNLKSRGVEIVTVASVKGRVPQDAVTAAIDERTRLVALSWVEFSTGYRNDLKAIAAACHAKGALFCVDAIQALGALPLDVRDTDIDILATSSHKWLLAPTGVGWMYVRKALIERIGVSYLGQSSVSRSLALDYLDLDLPLWPDARRFEPGILNYQGLVGLTAAIALFNEVGMARVRDQIRRLSDRAVSGLLARGYTVISSRAGEEWSGAVSFQSPRLPAPAIHAALAAAHVVISLRNDIVRISPHYYNNDDDIAQFLDALPQ</sequence>
<dbReference type="AlphaFoldDB" id="A0A2V3U1K7"/>
<evidence type="ECO:0000313" key="6">
    <source>
        <dbReference type="EMBL" id="PXW55303.1"/>
    </source>
</evidence>
<dbReference type="InterPro" id="IPR000192">
    <property type="entry name" value="Aminotrans_V_dom"/>
</dbReference>
<comment type="cofactor">
    <cofactor evidence="1 4">
        <name>pyridoxal 5'-phosphate</name>
        <dbReference type="ChEBI" id="CHEBI:597326"/>
    </cofactor>
</comment>
<dbReference type="OrthoDB" id="9804366at2"/>
<dbReference type="InterPro" id="IPR015421">
    <property type="entry name" value="PyrdxlP-dep_Trfase_major"/>
</dbReference>
<dbReference type="Pfam" id="PF00266">
    <property type="entry name" value="Aminotran_5"/>
    <property type="match status" value="1"/>
</dbReference>
<evidence type="ECO:0000256" key="2">
    <source>
        <dbReference type="ARBA" id="ARBA00022898"/>
    </source>
</evidence>
<accession>A0A2V3U1K7</accession>
<proteinExistence type="inferred from homology"/>
<dbReference type="PANTHER" id="PTHR43586:SF15">
    <property type="entry name" value="BLR3095 PROTEIN"/>
    <property type="match status" value="1"/>
</dbReference>
<dbReference type="EMBL" id="QJJK01000010">
    <property type="protein sequence ID" value="PXW55303.1"/>
    <property type="molecule type" value="Genomic_DNA"/>
</dbReference>
<keyword evidence="2" id="KW-0663">Pyridoxal phosphate</keyword>
<reference evidence="6 7" key="1">
    <citation type="submission" date="2018-05" db="EMBL/GenBank/DDBJ databases">
        <title>Genomic Encyclopedia of Type Strains, Phase IV (KMG-IV): sequencing the most valuable type-strain genomes for metagenomic binning, comparative biology and taxonomic classification.</title>
        <authorList>
            <person name="Goeker M."/>
        </authorList>
    </citation>
    <scope>NUCLEOTIDE SEQUENCE [LARGE SCALE GENOMIC DNA]</scope>
    <source>
        <strain evidence="6 7">DSM 6462</strain>
    </source>
</reference>